<dbReference type="Pfam" id="PF22725">
    <property type="entry name" value="GFO_IDH_MocA_C3"/>
    <property type="match status" value="1"/>
</dbReference>
<accession>A0ABY1AAT4</accession>
<dbReference type="EMBL" id="FOCC01000004">
    <property type="protein sequence ID" value="SEM56160.1"/>
    <property type="molecule type" value="Genomic_DNA"/>
</dbReference>
<dbReference type="InterPro" id="IPR036291">
    <property type="entry name" value="NAD(P)-bd_dom_sf"/>
</dbReference>
<organism evidence="3 4">
    <name type="scientific">Ligilactobacillus ruminis</name>
    <dbReference type="NCBI Taxonomy" id="1623"/>
    <lineage>
        <taxon>Bacteria</taxon>
        <taxon>Bacillati</taxon>
        <taxon>Bacillota</taxon>
        <taxon>Bacilli</taxon>
        <taxon>Lactobacillales</taxon>
        <taxon>Lactobacillaceae</taxon>
        <taxon>Ligilactobacillus</taxon>
    </lineage>
</organism>
<evidence type="ECO:0000259" key="1">
    <source>
        <dbReference type="Pfam" id="PF01408"/>
    </source>
</evidence>
<reference evidence="3 4" key="1">
    <citation type="submission" date="2016-10" db="EMBL/GenBank/DDBJ databases">
        <authorList>
            <person name="Varghese N."/>
            <person name="Submissions S."/>
        </authorList>
    </citation>
    <scope>NUCLEOTIDE SEQUENCE [LARGE SCALE GENOMIC DNA]</scope>
    <source>
        <strain evidence="3 4">WC1T17</strain>
    </source>
</reference>
<dbReference type="PANTHER" id="PTHR43054:SF1">
    <property type="entry name" value="SCYLLO-INOSITOL 2-DEHYDROGENASE (NADP(+)) IOLU"/>
    <property type="match status" value="1"/>
</dbReference>
<dbReference type="SUPFAM" id="SSF55347">
    <property type="entry name" value="Glyceraldehyde-3-phosphate dehydrogenase-like, C-terminal domain"/>
    <property type="match status" value="1"/>
</dbReference>
<evidence type="ECO:0000259" key="2">
    <source>
        <dbReference type="Pfam" id="PF22725"/>
    </source>
</evidence>
<name>A0ABY1AAT4_9LACO</name>
<dbReference type="Gene3D" id="3.40.50.720">
    <property type="entry name" value="NAD(P)-binding Rossmann-like Domain"/>
    <property type="match status" value="1"/>
</dbReference>
<feature type="domain" description="GFO/IDH/MocA-like oxidoreductase" evidence="2">
    <location>
        <begin position="141"/>
        <end position="248"/>
    </location>
</feature>
<feature type="domain" description="Gfo/Idh/MocA-like oxidoreductase N-terminal" evidence="1">
    <location>
        <begin position="2"/>
        <end position="116"/>
    </location>
</feature>
<gene>
    <name evidence="3" type="ORF">SAMN05216431_104116</name>
</gene>
<dbReference type="Pfam" id="PF01408">
    <property type="entry name" value="GFO_IDH_MocA"/>
    <property type="match status" value="1"/>
</dbReference>
<dbReference type="SUPFAM" id="SSF51735">
    <property type="entry name" value="NAD(P)-binding Rossmann-fold domains"/>
    <property type="match status" value="1"/>
</dbReference>
<evidence type="ECO:0000313" key="4">
    <source>
        <dbReference type="Proteomes" id="UP000182089"/>
    </source>
</evidence>
<proteinExistence type="predicted"/>
<dbReference type="Gene3D" id="3.30.360.10">
    <property type="entry name" value="Dihydrodipicolinate Reductase, domain 2"/>
    <property type="match status" value="1"/>
</dbReference>
<dbReference type="Proteomes" id="UP000182089">
    <property type="component" value="Unassembled WGS sequence"/>
</dbReference>
<comment type="caution">
    <text evidence="3">The sequence shown here is derived from an EMBL/GenBank/DDBJ whole genome shotgun (WGS) entry which is preliminary data.</text>
</comment>
<dbReference type="InterPro" id="IPR000683">
    <property type="entry name" value="Gfo/Idh/MocA-like_OxRdtase_N"/>
</dbReference>
<dbReference type="PANTHER" id="PTHR43054">
    <property type="match status" value="1"/>
</dbReference>
<protein>
    <submittedName>
        <fullName evidence="3">Predicted dehydrogenase</fullName>
    </submittedName>
</protein>
<sequence>MIKLGIIGTGGIAQLFVDAAQKSDYFKLTTVYSRHEETGQAFLKENNVSGDIYTDLERFFAEGDFSAVYIASPNSLHFAQAKAAILADKDVIVEKPFVINPTQWQLLYDLHQKHPDYLIFEAARHFHEEAFKAVSETLPSLGKIQGANLTYMKYSSKYDSYLDGKKPNIFTSKFAGGALQDLGVYMIYDAIAWFGKPKEACYHARMLPSGVDKMGTILLTYPDFDVTIHIGKTSNSYLPSEIYGGQETIVMDNAADLHEVKLVGPKAEMVIAKRSAAENPLLQEAQAFGKVLETRDQKARQVAEKWLETSRLVNETLYALRQDSGIVFDDEK</sequence>
<dbReference type="InterPro" id="IPR055170">
    <property type="entry name" value="GFO_IDH_MocA-like_dom"/>
</dbReference>
<evidence type="ECO:0000313" key="3">
    <source>
        <dbReference type="EMBL" id="SEM56160.1"/>
    </source>
</evidence>